<dbReference type="Pfam" id="PF13639">
    <property type="entry name" value="zf-RING_2"/>
    <property type="match status" value="1"/>
</dbReference>
<dbReference type="WBParaSite" id="Pan_g9782.t1">
    <property type="protein sequence ID" value="Pan_g9782.t1"/>
    <property type="gene ID" value="Pan_g9782"/>
</dbReference>
<dbReference type="SUPFAM" id="SSF57850">
    <property type="entry name" value="RING/U-box"/>
    <property type="match status" value="1"/>
</dbReference>
<organism evidence="5 6">
    <name type="scientific">Panagrellus redivivus</name>
    <name type="common">Microworm</name>
    <dbReference type="NCBI Taxonomy" id="6233"/>
    <lineage>
        <taxon>Eukaryota</taxon>
        <taxon>Metazoa</taxon>
        <taxon>Ecdysozoa</taxon>
        <taxon>Nematoda</taxon>
        <taxon>Chromadorea</taxon>
        <taxon>Rhabditida</taxon>
        <taxon>Tylenchina</taxon>
        <taxon>Panagrolaimomorpha</taxon>
        <taxon>Panagrolaimoidea</taxon>
        <taxon>Panagrolaimidae</taxon>
        <taxon>Panagrellus</taxon>
    </lineage>
</organism>
<evidence type="ECO:0000259" key="4">
    <source>
        <dbReference type="PROSITE" id="PS50089"/>
    </source>
</evidence>
<evidence type="ECO:0000256" key="1">
    <source>
        <dbReference type="ARBA" id="ARBA00022771"/>
    </source>
</evidence>
<evidence type="ECO:0000313" key="5">
    <source>
        <dbReference type="Proteomes" id="UP000492821"/>
    </source>
</evidence>
<keyword evidence="5" id="KW-1185">Reference proteome</keyword>
<accession>A0A7E4WDN1</accession>
<feature type="domain" description="RING-type" evidence="4">
    <location>
        <begin position="8"/>
        <end position="51"/>
    </location>
</feature>
<reference evidence="6" key="2">
    <citation type="submission" date="2020-10" db="UniProtKB">
        <authorList>
            <consortium name="WormBaseParasite"/>
        </authorList>
    </citation>
    <scope>IDENTIFICATION</scope>
</reference>
<reference evidence="5" key="1">
    <citation type="journal article" date="2013" name="Genetics">
        <title>The draft genome and transcriptome of Panagrellus redivivus are shaped by the harsh demands of a free-living lifestyle.</title>
        <authorList>
            <person name="Srinivasan J."/>
            <person name="Dillman A.R."/>
            <person name="Macchietto M.G."/>
            <person name="Heikkinen L."/>
            <person name="Lakso M."/>
            <person name="Fracchia K.M."/>
            <person name="Antoshechkin I."/>
            <person name="Mortazavi A."/>
            <person name="Wong G."/>
            <person name="Sternberg P.W."/>
        </authorList>
    </citation>
    <scope>NUCLEOTIDE SEQUENCE [LARGE SCALE GENOMIC DNA]</scope>
    <source>
        <strain evidence="5">MT8872</strain>
    </source>
</reference>
<evidence type="ECO:0000256" key="2">
    <source>
        <dbReference type="ARBA" id="ARBA00022833"/>
    </source>
</evidence>
<dbReference type="Proteomes" id="UP000492821">
    <property type="component" value="Unassembled WGS sequence"/>
</dbReference>
<dbReference type="SMART" id="SM00184">
    <property type="entry name" value="RING"/>
    <property type="match status" value="1"/>
</dbReference>
<name>A0A7E4WDN1_PANRE</name>
<dbReference type="GO" id="GO:0008270">
    <property type="term" value="F:zinc ion binding"/>
    <property type="evidence" value="ECO:0007669"/>
    <property type="project" value="UniProtKB-KW"/>
</dbReference>
<sequence>MPCPITYCSLCDSDMSTRTDKRRTCQLTCGHFFHFRCVAKIVADSRRCPICAEPMHKVLEKITLRRVDRLKFPKQTLESICECRNPPLDVFQSCSTNIIGEWFYESDDSGISDGSIVSRTPSTCSEVSVEASPSTTFPTLAPVEKPKLSFKHRISTVATAFINFVKPRQHSSAANN</sequence>
<dbReference type="InterPro" id="IPR013083">
    <property type="entry name" value="Znf_RING/FYVE/PHD"/>
</dbReference>
<dbReference type="PROSITE" id="PS50089">
    <property type="entry name" value="ZF_RING_2"/>
    <property type="match status" value="1"/>
</dbReference>
<proteinExistence type="predicted"/>
<protein>
    <submittedName>
        <fullName evidence="6">RING-type domain-containing protein</fullName>
    </submittedName>
</protein>
<dbReference type="Gene3D" id="3.30.40.10">
    <property type="entry name" value="Zinc/RING finger domain, C3HC4 (zinc finger)"/>
    <property type="match status" value="1"/>
</dbReference>
<keyword evidence="2" id="KW-0862">Zinc</keyword>
<dbReference type="AlphaFoldDB" id="A0A7E4WDN1"/>
<keyword evidence="1 3" id="KW-0479">Metal-binding</keyword>
<keyword evidence="1 3" id="KW-0863">Zinc-finger</keyword>
<evidence type="ECO:0000313" key="6">
    <source>
        <dbReference type="WBParaSite" id="Pan_g9782.t1"/>
    </source>
</evidence>
<evidence type="ECO:0000256" key="3">
    <source>
        <dbReference type="PROSITE-ProRule" id="PRU00175"/>
    </source>
</evidence>
<dbReference type="InterPro" id="IPR001841">
    <property type="entry name" value="Znf_RING"/>
</dbReference>